<dbReference type="Pfam" id="PF03372">
    <property type="entry name" value="Exo_endo_phos"/>
    <property type="match status" value="1"/>
</dbReference>
<dbReference type="Gene3D" id="3.60.10.10">
    <property type="entry name" value="Endonuclease/exonuclease/phosphatase"/>
    <property type="match status" value="1"/>
</dbReference>
<keyword evidence="3" id="KW-1185">Reference proteome</keyword>
<gene>
    <name evidence="4" type="primary">LOC104704256</name>
</gene>
<dbReference type="RefSeq" id="XP_010418675.1">
    <property type="nucleotide sequence ID" value="XM_010420373.1"/>
</dbReference>
<dbReference type="SUPFAM" id="SSF56219">
    <property type="entry name" value="DNase I-like"/>
    <property type="match status" value="1"/>
</dbReference>
<reference evidence="4" key="2">
    <citation type="submission" date="2025-08" db="UniProtKB">
        <authorList>
            <consortium name="RefSeq"/>
        </authorList>
    </citation>
    <scope>IDENTIFICATION</scope>
    <source>
        <tissue evidence="4">Leaf</tissue>
    </source>
</reference>
<dbReference type="InterPro" id="IPR036691">
    <property type="entry name" value="Endo/exonu/phosph_ase_sf"/>
</dbReference>
<dbReference type="Proteomes" id="UP000694864">
    <property type="component" value="Chromosome 7"/>
</dbReference>
<organism evidence="3 4">
    <name type="scientific">Camelina sativa</name>
    <name type="common">False flax</name>
    <name type="synonym">Myagrum sativum</name>
    <dbReference type="NCBI Taxonomy" id="90675"/>
    <lineage>
        <taxon>Eukaryota</taxon>
        <taxon>Viridiplantae</taxon>
        <taxon>Streptophyta</taxon>
        <taxon>Embryophyta</taxon>
        <taxon>Tracheophyta</taxon>
        <taxon>Spermatophyta</taxon>
        <taxon>Magnoliopsida</taxon>
        <taxon>eudicotyledons</taxon>
        <taxon>Gunneridae</taxon>
        <taxon>Pentapetalae</taxon>
        <taxon>rosids</taxon>
        <taxon>malvids</taxon>
        <taxon>Brassicales</taxon>
        <taxon>Brassicaceae</taxon>
        <taxon>Camelineae</taxon>
        <taxon>Camelina</taxon>
    </lineage>
</organism>
<evidence type="ECO:0000313" key="4">
    <source>
        <dbReference type="RefSeq" id="XP_010418675.1"/>
    </source>
</evidence>
<reference evidence="3" key="1">
    <citation type="journal article" date="2014" name="Nat. Commun.">
        <title>The emerging biofuel crop Camelina sativa retains a highly undifferentiated hexaploid genome structure.</title>
        <authorList>
            <person name="Kagale S."/>
            <person name="Koh C."/>
            <person name="Nixon J."/>
            <person name="Bollina V."/>
            <person name="Clarke W.E."/>
            <person name="Tuteja R."/>
            <person name="Spillane C."/>
            <person name="Robinson S.J."/>
            <person name="Links M.G."/>
            <person name="Clarke C."/>
            <person name="Higgins E.E."/>
            <person name="Huebert T."/>
            <person name="Sharpe A.G."/>
            <person name="Parkin I.A."/>
        </authorList>
    </citation>
    <scope>NUCLEOTIDE SEQUENCE [LARGE SCALE GENOMIC DNA]</scope>
    <source>
        <strain evidence="3">cv. DH55</strain>
    </source>
</reference>
<feature type="region of interest" description="Disordered" evidence="1">
    <location>
        <begin position="1"/>
        <end position="40"/>
    </location>
</feature>
<name>A0ABM0T033_CAMSA</name>
<dbReference type="PANTHER" id="PTHR33710">
    <property type="entry name" value="BNAC02G09200D PROTEIN"/>
    <property type="match status" value="1"/>
</dbReference>
<dbReference type="InterPro" id="IPR005135">
    <property type="entry name" value="Endo/exonuclease/phosphatase"/>
</dbReference>
<protein>
    <submittedName>
        <fullName evidence="4">Uncharacterized protein LOC104704256</fullName>
    </submittedName>
</protein>
<evidence type="ECO:0000313" key="3">
    <source>
        <dbReference type="Proteomes" id="UP000694864"/>
    </source>
</evidence>
<accession>A0ABM0T033</accession>
<evidence type="ECO:0000259" key="2">
    <source>
        <dbReference type="Pfam" id="PF03372"/>
    </source>
</evidence>
<evidence type="ECO:0000256" key="1">
    <source>
        <dbReference type="SAM" id="MobiDB-lite"/>
    </source>
</evidence>
<proteinExistence type="predicted"/>
<dbReference type="PANTHER" id="PTHR33710:SF79">
    <property type="entry name" value="OS06G0205337 PROTEIN"/>
    <property type="match status" value="1"/>
</dbReference>
<feature type="compositionally biased region" description="Basic and acidic residues" evidence="1">
    <location>
        <begin position="1"/>
        <end position="21"/>
    </location>
</feature>
<sequence length="356" mass="40752">MAGVQEKEGSDKEKAGSDKEWITPSKTGRSPGKFSEGLKPSAGAILSNTYSVLGEEDGVFEEPMQVETASIPSTVVIPPKEVPDPAVMGETWVREKNAKRIGDKVFKDWSVLMNYEFNRRGRLWIVWSNKVRMTPFYKSEQLITCSIKLEDQPEEFFCSFVYALNTGEQHKVLWQELKDHADSPIINSKPLVLMGDFNETLDMAEHSRVADHPMVTSGMRDFQDVVGYCSLTDLASNGPLFTWWNKQDQDPIMKKLDRVMVNDMWLQRFPRAYNVFEAGGCSDHLRSKLHMQSDDNTKKHRPFKFANVLTEMDEFWPMVDTYWQTTQPLFLSTSTLFRFHKKIEGIKAIGSAIGER</sequence>
<feature type="domain" description="Endonuclease/exonuclease/phosphatase" evidence="2">
    <location>
        <begin position="90"/>
        <end position="284"/>
    </location>
</feature>
<dbReference type="GeneID" id="104704256"/>